<dbReference type="InterPro" id="IPR023606">
    <property type="entry name" value="CoA-Trfase_III_dom_1_sf"/>
</dbReference>
<proteinExistence type="predicted"/>
<dbReference type="Pfam" id="PF02515">
    <property type="entry name" value="CoA_transf_3"/>
    <property type="match status" value="1"/>
</dbReference>
<dbReference type="InterPro" id="IPR050509">
    <property type="entry name" value="CoA-transferase_III"/>
</dbReference>
<dbReference type="EMBL" id="LAZR01003995">
    <property type="protein sequence ID" value="KKN12759.1"/>
    <property type="molecule type" value="Genomic_DNA"/>
</dbReference>
<dbReference type="GO" id="GO:0003824">
    <property type="term" value="F:catalytic activity"/>
    <property type="evidence" value="ECO:0007669"/>
    <property type="project" value="InterPro"/>
</dbReference>
<comment type="caution">
    <text evidence="1">The sequence shown here is derived from an EMBL/GenBank/DDBJ whole genome shotgun (WGS) entry which is preliminary data.</text>
</comment>
<organism evidence="1">
    <name type="scientific">marine sediment metagenome</name>
    <dbReference type="NCBI Taxonomy" id="412755"/>
    <lineage>
        <taxon>unclassified sequences</taxon>
        <taxon>metagenomes</taxon>
        <taxon>ecological metagenomes</taxon>
    </lineage>
</organism>
<name>A0A0F9N458_9ZZZZ</name>
<evidence type="ECO:0008006" key="2">
    <source>
        <dbReference type="Google" id="ProtNLM"/>
    </source>
</evidence>
<sequence length="401" mass="45249">MTLPLEGKVILDLSRMLPGPYCSMILSDLGAKVIRIEDPNYPYGNPPPFFHKGNYQESAFNSILMRNKKSITLNLKKSEALEIFYELVKQSDVVLDTFRPKVMKKLKIDYDTLASVNPSIICCSLTGYGQYGPYEQVAGHDLNYIGISGILDLTKERKIFGKEESIRKPLNPGVQVADIGGALVTVIGILGAIIERDNNEEKKGQFIDISMTDSVFSFIPMIAAYHFANDLSDGVNILHGDLPFYGVYKTKDNKFLSVGIIESKFWREFCKALDLEELSQKQFVIGKEREVFFQKIQHELLKKTREEWMKVFINLDACVMPINTFAEACEDPQIMARNMVEEIDHPKLGKIKNVGSPIKYSRTPLSIRSIAPKIGQNTVEILNSLGYSEEQIKELTKKGVT</sequence>
<dbReference type="SUPFAM" id="SSF89796">
    <property type="entry name" value="CoA-transferase family III (CaiB/BaiF)"/>
    <property type="match status" value="1"/>
</dbReference>
<dbReference type="AlphaFoldDB" id="A0A0F9N458"/>
<dbReference type="InterPro" id="IPR003673">
    <property type="entry name" value="CoA-Trfase_fam_III"/>
</dbReference>
<evidence type="ECO:0000313" key="1">
    <source>
        <dbReference type="EMBL" id="KKN12759.1"/>
    </source>
</evidence>
<gene>
    <name evidence="1" type="ORF">LCGC14_1013180</name>
</gene>
<reference evidence="1" key="1">
    <citation type="journal article" date="2015" name="Nature">
        <title>Complex archaea that bridge the gap between prokaryotes and eukaryotes.</title>
        <authorList>
            <person name="Spang A."/>
            <person name="Saw J.H."/>
            <person name="Jorgensen S.L."/>
            <person name="Zaremba-Niedzwiedzka K."/>
            <person name="Martijn J."/>
            <person name="Lind A.E."/>
            <person name="van Eijk R."/>
            <person name="Schleper C."/>
            <person name="Guy L."/>
            <person name="Ettema T.J."/>
        </authorList>
    </citation>
    <scope>NUCLEOTIDE SEQUENCE</scope>
</reference>
<dbReference type="PANTHER" id="PTHR48228:SF5">
    <property type="entry name" value="ALPHA-METHYLACYL-COA RACEMASE"/>
    <property type="match status" value="1"/>
</dbReference>
<accession>A0A0F9N458</accession>
<dbReference type="Gene3D" id="3.40.50.10540">
    <property type="entry name" value="Crotonobetainyl-coa:carnitine coa-transferase, domain 1"/>
    <property type="match status" value="1"/>
</dbReference>
<dbReference type="Gene3D" id="3.30.1540.10">
    <property type="entry name" value="formyl-coa transferase, domain 3"/>
    <property type="match status" value="1"/>
</dbReference>
<dbReference type="InterPro" id="IPR044855">
    <property type="entry name" value="CoA-Trfase_III_dom3_sf"/>
</dbReference>
<protein>
    <recommendedName>
        <fullName evidence="2">CoA transferase</fullName>
    </recommendedName>
</protein>
<dbReference type="PANTHER" id="PTHR48228">
    <property type="entry name" value="SUCCINYL-COA--D-CITRAMALATE COA-TRANSFERASE"/>
    <property type="match status" value="1"/>
</dbReference>